<comment type="caution">
    <text evidence="6">The sequence shown here is derived from an EMBL/GenBank/DDBJ whole genome shotgun (WGS) entry which is preliminary data.</text>
</comment>
<dbReference type="AlphaFoldDB" id="A0A7J7J4D7"/>
<gene>
    <name evidence="6" type="ORF">EB796_021166</name>
</gene>
<evidence type="ECO:0000313" key="7">
    <source>
        <dbReference type="Proteomes" id="UP000593567"/>
    </source>
</evidence>
<evidence type="ECO:0000256" key="2">
    <source>
        <dbReference type="ARBA" id="ARBA00023054"/>
    </source>
</evidence>
<dbReference type="EMBL" id="VXIV02003164">
    <property type="protein sequence ID" value="KAF6020531.1"/>
    <property type="molecule type" value="Genomic_DNA"/>
</dbReference>
<evidence type="ECO:0000256" key="1">
    <source>
        <dbReference type="ARBA" id="ARBA00006836"/>
    </source>
</evidence>
<evidence type="ECO:0000256" key="4">
    <source>
        <dbReference type="ARBA" id="ARBA00047202"/>
    </source>
</evidence>
<evidence type="ECO:0000256" key="5">
    <source>
        <dbReference type="SAM" id="MobiDB-lite"/>
    </source>
</evidence>
<dbReference type="OrthoDB" id="5962at2759"/>
<comment type="similarity">
    <text evidence="1">Belongs to the SKA1 family.</text>
</comment>
<feature type="compositionally biased region" description="Polar residues" evidence="5">
    <location>
        <begin position="119"/>
        <end position="143"/>
    </location>
</feature>
<accession>A0A7J7J4D7</accession>
<reference evidence="6" key="1">
    <citation type="submission" date="2020-06" db="EMBL/GenBank/DDBJ databases">
        <title>Draft genome of Bugula neritina, a colonial animal packing powerful symbionts and potential medicines.</title>
        <authorList>
            <person name="Rayko M."/>
        </authorList>
    </citation>
    <scope>NUCLEOTIDE SEQUENCE [LARGE SCALE GENOMIC DNA]</scope>
    <source>
        <strain evidence="6">Kwan_BN1</strain>
    </source>
</reference>
<dbReference type="GO" id="GO:0000278">
    <property type="term" value="P:mitotic cell cycle"/>
    <property type="evidence" value="ECO:0007669"/>
    <property type="project" value="TreeGrafter"/>
</dbReference>
<dbReference type="GO" id="GO:0005876">
    <property type="term" value="C:spindle microtubule"/>
    <property type="evidence" value="ECO:0007669"/>
    <property type="project" value="TreeGrafter"/>
</dbReference>
<dbReference type="GO" id="GO:0000940">
    <property type="term" value="C:outer kinetochore"/>
    <property type="evidence" value="ECO:0007669"/>
    <property type="project" value="TreeGrafter"/>
</dbReference>
<organism evidence="6 7">
    <name type="scientific">Bugula neritina</name>
    <name type="common">Brown bryozoan</name>
    <name type="synonym">Sertularia neritina</name>
    <dbReference type="NCBI Taxonomy" id="10212"/>
    <lineage>
        <taxon>Eukaryota</taxon>
        <taxon>Metazoa</taxon>
        <taxon>Spiralia</taxon>
        <taxon>Lophotrochozoa</taxon>
        <taxon>Bryozoa</taxon>
        <taxon>Gymnolaemata</taxon>
        <taxon>Cheilostomatida</taxon>
        <taxon>Flustrina</taxon>
        <taxon>Buguloidea</taxon>
        <taxon>Bugulidae</taxon>
        <taxon>Bugula</taxon>
    </lineage>
</organism>
<dbReference type="GO" id="GO:0031110">
    <property type="term" value="P:regulation of microtubule polymerization or depolymerization"/>
    <property type="evidence" value="ECO:0007669"/>
    <property type="project" value="TreeGrafter"/>
</dbReference>
<evidence type="ECO:0000313" key="6">
    <source>
        <dbReference type="EMBL" id="KAF6020531.1"/>
    </source>
</evidence>
<dbReference type="GO" id="GO:0072686">
    <property type="term" value="C:mitotic spindle"/>
    <property type="evidence" value="ECO:0007669"/>
    <property type="project" value="TreeGrafter"/>
</dbReference>
<keyword evidence="2" id="KW-0175">Coiled coil</keyword>
<protein>
    <recommendedName>
        <fullName evidence="3">SKA complex subunit 1</fullName>
    </recommendedName>
    <alternativeName>
        <fullName evidence="4">Spindle and kinetochore-associated protein 1</fullName>
    </alternativeName>
</protein>
<dbReference type="GO" id="GO:0008017">
    <property type="term" value="F:microtubule binding"/>
    <property type="evidence" value="ECO:0007669"/>
    <property type="project" value="InterPro"/>
</dbReference>
<sequence>MNIYGVNRSIKKMTTLSVGIDGLLDEYVSRVETLIDLVNIKPILEDEDDIQVPVYSDIAKAAVHLANMCRESKTQLAKSREHHKELQELHRDLSEMNKSISFLSDNVPSYLPAPEPSASKETTVATPVQASQSKISKQKPNSCTSKPPTKRLRKKPPPQLSYIKGKEFDSVPKYMKGRILYSDVNKCIDVVNTTAVEKYKVVSKAQGLTDFQRRKKLEYKQLEDKSTENAHFVVDVDIAEFTSTKLDKQFYSILTILRHCGRIKQSRIGKVTRYILNPESTE</sequence>
<dbReference type="Proteomes" id="UP000593567">
    <property type="component" value="Unassembled WGS sequence"/>
</dbReference>
<dbReference type="Pfam" id="PF07160">
    <property type="entry name" value="SKA1"/>
    <property type="match status" value="1"/>
</dbReference>
<name>A0A7J7J4D7_BUGNE</name>
<dbReference type="GO" id="GO:0007059">
    <property type="term" value="P:chromosome segregation"/>
    <property type="evidence" value="ECO:0007669"/>
    <property type="project" value="InterPro"/>
</dbReference>
<dbReference type="InterPro" id="IPR042031">
    <property type="entry name" value="SKA1_MBD_sf"/>
</dbReference>
<dbReference type="FunFam" id="1.10.10.1890:FF:000002">
    <property type="entry name" value="Spindle and kinetochore-associated protein 1"/>
    <property type="match status" value="1"/>
</dbReference>
<dbReference type="InterPro" id="IPR009829">
    <property type="entry name" value="SKA1"/>
</dbReference>
<dbReference type="GO" id="GO:0051301">
    <property type="term" value="P:cell division"/>
    <property type="evidence" value="ECO:0007669"/>
    <property type="project" value="InterPro"/>
</dbReference>
<proteinExistence type="inferred from homology"/>
<dbReference type="PANTHER" id="PTHR28573">
    <property type="entry name" value="SPINDLE AND KINETOCHORE-ASSOCIATED PROTEIN 1"/>
    <property type="match status" value="1"/>
</dbReference>
<feature type="region of interest" description="Disordered" evidence="5">
    <location>
        <begin position="111"/>
        <end position="160"/>
    </location>
</feature>
<dbReference type="Gene3D" id="1.10.10.1890">
    <property type="entry name" value="Ska1 microtubule binding domain-like"/>
    <property type="match status" value="1"/>
</dbReference>
<evidence type="ECO:0000256" key="3">
    <source>
        <dbReference type="ARBA" id="ARBA00047182"/>
    </source>
</evidence>
<keyword evidence="7" id="KW-1185">Reference proteome</keyword>
<dbReference type="PANTHER" id="PTHR28573:SF1">
    <property type="entry name" value="SPINDLE AND KINETOCHORE-ASSOCIATED PROTEIN 1"/>
    <property type="match status" value="1"/>
</dbReference>